<dbReference type="Pfam" id="PF00665">
    <property type="entry name" value="rve"/>
    <property type="match status" value="1"/>
</dbReference>
<accession>A0ABS0AYR8</accession>
<evidence type="ECO:0000313" key="2">
    <source>
        <dbReference type="EMBL" id="MBF5059282.1"/>
    </source>
</evidence>
<reference evidence="2 3" key="1">
    <citation type="submission" date="2020-01" db="EMBL/GenBank/DDBJ databases">
        <title>Draft genome sequence of Cand. Neptunochlamydia vexilliferae K9.</title>
        <authorList>
            <person name="Schulz F."/>
            <person name="Koestlbacher S."/>
            <person name="Wascher F."/>
            <person name="Pizzetti I."/>
            <person name="Horn M."/>
        </authorList>
    </citation>
    <scope>NUCLEOTIDE SEQUENCE [LARGE SCALE GENOMIC DNA]</scope>
    <source>
        <strain evidence="2 3">K9</strain>
    </source>
</reference>
<organism evidence="2 3">
    <name type="scientific">Candidatus Neptunichlamydia vexilliferae</name>
    <dbReference type="NCBI Taxonomy" id="1651774"/>
    <lineage>
        <taxon>Bacteria</taxon>
        <taxon>Pseudomonadati</taxon>
        <taxon>Chlamydiota</taxon>
        <taxon>Chlamydiia</taxon>
        <taxon>Parachlamydiales</taxon>
        <taxon>Simkaniaceae</taxon>
        <taxon>Candidatus Neptunichlamydia</taxon>
    </lineage>
</organism>
<keyword evidence="3" id="KW-1185">Reference proteome</keyword>
<dbReference type="Proteomes" id="UP001194714">
    <property type="component" value="Unassembled WGS sequence"/>
</dbReference>
<dbReference type="InterPro" id="IPR001584">
    <property type="entry name" value="Integrase_cat-core"/>
</dbReference>
<comment type="caution">
    <text evidence="2">The sequence shown here is derived from an EMBL/GenBank/DDBJ whole genome shotgun (WGS) entry which is preliminary data.</text>
</comment>
<feature type="domain" description="Integrase catalytic" evidence="1">
    <location>
        <begin position="4"/>
        <end position="164"/>
    </location>
</feature>
<evidence type="ECO:0000259" key="1">
    <source>
        <dbReference type="PROSITE" id="PS50994"/>
    </source>
</evidence>
<dbReference type="PANTHER" id="PTHR46889:SF4">
    <property type="entry name" value="TRANSPOSASE INSO FOR INSERTION SEQUENCE ELEMENT IS911B-RELATED"/>
    <property type="match status" value="1"/>
</dbReference>
<dbReference type="PANTHER" id="PTHR46889">
    <property type="entry name" value="TRANSPOSASE INSF FOR INSERTION SEQUENCE IS3B-RELATED"/>
    <property type="match status" value="1"/>
</dbReference>
<dbReference type="PROSITE" id="PS50994">
    <property type="entry name" value="INTEGRASE"/>
    <property type="match status" value="1"/>
</dbReference>
<name>A0ABS0AYR8_9BACT</name>
<dbReference type="SUPFAM" id="SSF53098">
    <property type="entry name" value="Ribonuclease H-like"/>
    <property type="match status" value="1"/>
</dbReference>
<gene>
    <name evidence="2" type="ORF">NEPTK9_000791</name>
</gene>
<dbReference type="InterPro" id="IPR012337">
    <property type="entry name" value="RNaseH-like_sf"/>
</dbReference>
<dbReference type="InterPro" id="IPR048020">
    <property type="entry name" value="Transpos_IS3"/>
</dbReference>
<dbReference type="InterPro" id="IPR036397">
    <property type="entry name" value="RNaseH_sf"/>
</dbReference>
<evidence type="ECO:0000313" key="3">
    <source>
        <dbReference type="Proteomes" id="UP001194714"/>
    </source>
</evidence>
<protein>
    <recommendedName>
        <fullName evidence="1">Integrase catalytic domain-containing protein</fullName>
    </recommendedName>
</protein>
<proteinExistence type="predicted"/>
<dbReference type="Gene3D" id="3.30.420.10">
    <property type="entry name" value="Ribonuclease H-like superfamily/Ribonuclease H"/>
    <property type="match status" value="1"/>
</dbReference>
<sequence>MRGVKINDIDQVWSTDITYIRMVNGFLYLTAVIDWYSRYVLAWQISNSLDGLFCREVLLKALETNQPGIFNTDQGSQYTSPDFISILTGRGIKPSMDGRGRALDNIFIERLWRTVKYENIYIRSYQNGNELQKGLKQYFKYYNEERPHMSLKYRCPADVYRGGIIV</sequence>
<dbReference type="NCBIfam" id="NF033516">
    <property type="entry name" value="transpos_IS3"/>
    <property type="match status" value="1"/>
</dbReference>
<dbReference type="EMBL" id="JAAEJV010000016">
    <property type="protein sequence ID" value="MBF5059282.1"/>
    <property type="molecule type" value="Genomic_DNA"/>
</dbReference>
<dbReference type="InterPro" id="IPR050900">
    <property type="entry name" value="Transposase_IS3/IS150/IS904"/>
</dbReference>